<keyword evidence="6" id="KW-0961">Cell wall biogenesis/degradation</keyword>
<dbReference type="RefSeq" id="WP_188366356.1">
    <property type="nucleotide sequence ID" value="NZ_BMDT01000001.1"/>
</dbReference>
<reference evidence="9" key="2">
    <citation type="submission" date="2020-09" db="EMBL/GenBank/DDBJ databases">
        <authorList>
            <person name="Sun Q."/>
            <person name="Sedlacek I."/>
        </authorList>
    </citation>
    <scope>NUCLEOTIDE SEQUENCE</scope>
    <source>
        <strain evidence="9">CCM 8433</strain>
    </source>
</reference>
<feature type="binding site" evidence="6">
    <location>
        <position position="144"/>
    </location>
    <ligand>
        <name>Zn(2+)</name>
        <dbReference type="ChEBI" id="CHEBI:29105"/>
        <note>catalytic</note>
    </ligand>
</feature>
<dbReference type="Gene3D" id="3.40.50.720">
    <property type="entry name" value="NAD(P)-binding Rossmann-like Domain"/>
    <property type="match status" value="1"/>
</dbReference>
<comment type="function">
    <text evidence="6">Catalyzes the NADPH dependent reduction of D-ribulose 5-phosphate to D-ribitol 5-phosphate.</text>
</comment>
<dbReference type="GO" id="GO:0008270">
    <property type="term" value="F:zinc ion binding"/>
    <property type="evidence" value="ECO:0007669"/>
    <property type="project" value="UniProtKB-UniRule"/>
</dbReference>
<keyword evidence="10" id="KW-1185">Reference proteome</keyword>
<evidence type="ECO:0000256" key="1">
    <source>
        <dbReference type="ARBA" id="ARBA00001947"/>
    </source>
</evidence>
<reference evidence="9" key="1">
    <citation type="journal article" date="2014" name="Int. J. Syst. Evol. Microbiol.">
        <title>Complete genome sequence of Corynebacterium casei LMG S-19264T (=DSM 44701T), isolated from a smear-ripened cheese.</title>
        <authorList>
            <consortium name="US DOE Joint Genome Institute (JGI-PGF)"/>
            <person name="Walter F."/>
            <person name="Albersmeier A."/>
            <person name="Kalinowski J."/>
            <person name="Ruckert C."/>
        </authorList>
    </citation>
    <scope>NUCLEOTIDE SEQUENCE</scope>
    <source>
        <strain evidence="9">CCM 8433</strain>
    </source>
</reference>
<keyword evidence="4 6" id="KW-0862">Zinc</keyword>
<dbReference type="Pfam" id="PF08240">
    <property type="entry name" value="ADH_N"/>
    <property type="match status" value="1"/>
</dbReference>
<dbReference type="GO" id="GO:0071555">
    <property type="term" value="P:cell wall organization"/>
    <property type="evidence" value="ECO:0007669"/>
    <property type="project" value="UniProtKB-KW"/>
</dbReference>
<dbReference type="EMBL" id="BMDT01000001">
    <property type="protein sequence ID" value="GGI64499.1"/>
    <property type="molecule type" value="Genomic_DNA"/>
</dbReference>
<dbReference type="HAMAP" id="MF_02069">
    <property type="entry name" value="TarJ"/>
    <property type="match status" value="1"/>
</dbReference>
<comment type="caution">
    <text evidence="9">The sequence shown here is derived from an EMBL/GenBank/DDBJ whole genome shotgun (WGS) entry which is preliminary data.</text>
</comment>
<feature type="binding site" evidence="6">
    <location>
        <position position="64"/>
    </location>
    <ligand>
        <name>Zn(2+)</name>
        <dbReference type="ChEBI" id="CHEBI:29105"/>
        <note>catalytic</note>
    </ligand>
</feature>
<dbReference type="InterPro" id="IPR031640">
    <property type="entry name" value="Glu_dehyd_C"/>
</dbReference>
<dbReference type="InterPro" id="IPR036291">
    <property type="entry name" value="NAD(P)-bd_dom_sf"/>
</dbReference>
<comment type="similarity">
    <text evidence="2 6">Belongs to the zinc-containing alcohol dehydrogenase family.</text>
</comment>
<dbReference type="Gene3D" id="3.90.180.10">
    <property type="entry name" value="Medium-chain alcohol dehydrogenases, catalytic domain"/>
    <property type="match status" value="1"/>
</dbReference>
<feature type="binding site" evidence="6">
    <location>
        <position position="65"/>
    </location>
    <ligand>
        <name>Zn(2+)</name>
        <dbReference type="ChEBI" id="CHEBI:29105"/>
        <note>catalytic</note>
    </ligand>
</feature>
<comment type="catalytic activity">
    <reaction evidence="6">
        <text>D-ribitol 5-phosphate + NADP(+) = D-ribulose 5-phosphate + NADPH + H(+)</text>
        <dbReference type="Rhea" id="RHEA:19921"/>
        <dbReference type="ChEBI" id="CHEBI:15378"/>
        <dbReference type="ChEBI" id="CHEBI:57695"/>
        <dbReference type="ChEBI" id="CHEBI:57783"/>
        <dbReference type="ChEBI" id="CHEBI:58121"/>
        <dbReference type="ChEBI" id="CHEBI:58349"/>
        <dbReference type="EC" id="1.1.1.405"/>
    </reaction>
</comment>
<protein>
    <recommendedName>
        <fullName evidence="6">Ribulose-5-phosphate reductase</fullName>
        <shortName evidence="6">Ribulose-5-P reductase</shortName>
        <ecNumber evidence="6">1.1.1.405</ecNumber>
    </recommendedName>
    <alternativeName>
        <fullName evidence="6">Ribitol-5-phosphate dehydrogenase</fullName>
    </alternativeName>
</protein>
<proteinExistence type="inferred from homology"/>
<keyword evidence="6" id="KW-0777">Teichoic acid biosynthesis</keyword>
<dbReference type="SUPFAM" id="SSF51735">
    <property type="entry name" value="NAD(P)-binding Rossmann-fold domains"/>
    <property type="match status" value="1"/>
</dbReference>
<evidence type="ECO:0000256" key="6">
    <source>
        <dbReference type="HAMAP-Rule" id="MF_02069"/>
    </source>
</evidence>
<dbReference type="Proteomes" id="UP000622610">
    <property type="component" value="Unassembled WGS sequence"/>
</dbReference>
<sequence>MLNQVYRLVSPRQFESIAVNEELKDETIIVRPTYLSICHADQRYFTGSRDKAILAKKLPMALIHEGIGEVIFDPKNEYQRGDIVVMVPNTPIEEDPVIHENYLRSSKFRSSGYDGYMQEYVYLRRDRAVRLPVDFDFEMSAFIELVSVAYHTIERAEARMNDDRSVFGIWGDGNLGYITSLLLKYKYPNSKIIVFGKHELKLDYFSFADKVYLVNQIPESVEISHAFECTGGMGSQYAINQIIDIIKPEGVIALMGVSENNIEVNTRMVLEKGLVLIGSSRSSVQDFQATVDFLELHPGARRRLKNLIGLVKTVKTINDIIDCFDEDLVTTWGKTVMKWEI</sequence>
<feature type="domain" description="Alcohol dehydrogenase-like N-terminal" evidence="7">
    <location>
        <begin position="25"/>
        <end position="132"/>
    </location>
</feature>
<feature type="domain" description="Glucose dehydrogenase C-terminal" evidence="8">
    <location>
        <begin position="142"/>
        <end position="319"/>
    </location>
</feature>
<keyword evidence="5 6" id="KW-0560">Oxidoreductase</keyword>
<dbReference type="GO" id="GO:1902012">
    <property type="term" value="P:poly(ribitol phosphate) teichoic acid biosynthetic process"/>
    <property type="evidence" value="ECO:0007669"/>
    <property type="project" value="UniProtKB-UniRule"/>
</dbReference>
<dbReference type="AlphaFoldDB" id="A0A917JFT6"/>
<dbReference type="PANTHER" id="PTHR43350">
    <property type="entry name" value="NAD-DEPENDENT ALCOHOL DEHYDROGENASE"/>
    <property type="match status" value="1"/>
</dbReference>
<dbReference type="PANTHER" id="PTHR43350:SF19">
    <property type="entry name" value="D-GULOSIDE 3-DEHYDROGENASE"/>
    <property type="match status" value="1"/>
</dbReference>
<dbReference type="CDD" id="cd08237">
    <property type="entry name" value="ribitol-5-phosphate_DH"/>
    <property type="match status" value="1"/>
</dbReference>
<evidence type="ECO:0000256" key="3">
    <source>
        <dbReference type="ARBA" id="ARBA00022723"/>
    </source>
</evidence>
<comment type="cofactor">
    <cofactor evidence="1 6">
        <name>Zn(2+)</name>
        <dbReference type="ChEBI" id="CHEBI:29105"/>
    </cofactor>
</comment>
<organism evidence="9 10">
    <name type="scientific">Enterococcus alcedinis</name>
    <dbReference type="NCBI Taxonomy" id="1274384"/>
    <lineage>
        <taxon>Bacteria</taxon>
        <taxon>Bacillati</taxon>
        <taxon>Bacillota</taxon>
        <taxon>Bacilli</taxon>
        <taxon>Lactobacillales</taxon>
        <taxon>Enterococcaceae</taxon>
        <taxon>Enterococcus</taxon>
    </lineage>
</organism>
<evidence type="ECO:0000259" key="8">
    <source>
        <dbReference type="Pfam" id="PF16912"/>
    </source>
</evidence>
<name>A0A917JFT6_9ENTE</name>
<dbReference type="InterPro" id="IPR013154">
    <property type="entry name" value="ADH-like_N"/>
</dbReference>
<dbReference type="InterPro" id="IPR011032">
    <property type="entry name" value="GroES-like_sf"/>
</dbReference>
<evidence type="ECO:0000256" key="2">
    <source>
        <dbReference type="ARBA" id="ARBA00008072"/>
    </source>
</evidence>
<keyword evidence="3 6" id="KW-0479">Metal-binding</keyword>
<accession>A0A917JFT6</accession>
<dbReference type="GO" id="GO:0050256">
    <property type="term" value="F:ribitol-5-phosphate 2-dehydrogenase [NAD(P)+] activity"/>
    <property type="evidence" value="ECO:0007669"/>
    <property type="project" value="UniProtKB-UniRule"/>
</dbReference>
<dbReference type="InterPro" id="IPR034710">
    <property type="entry name" value="TarJ"/>
</dbReference>
<dbReference type="Pfam" id="PF16912">
    <property type="entry name" value="Glu_dehyd_C"/>
    <property type="match status" value="1"/>
</dbReference>
<dbReference type="EC" id="1.1.1.405" evidence="6"/>
<comment type="pathway">
    <text evidence="6">Cell wall biogenesis; poly(ribitol phosphate) teichoic acid biosynthesis.</text>
</comment>
<gene>
    <name evidence="6" type="primary">tarJ</name>
    <name evidence="9" type="ORF">GCM10011482_01530</name>
</gene>
<evidence type="ECO:0000313" key="9">
    <source>
        <dbReference type="EMBL" id="GGI64499.1"/>
    </source>
</evidence>
<evidence type="ECO:0000313" key="10">
    <source>
        <dbReference type="Proteomes" id="UP000622610"/>
    </source>
</evidence>
<evidence type="ECO:0000259" key="7">
    <source>
        <dbReference type="Pfam" id="PF08240"/>
    </source>
</evidence>
<evidence type="ECO:0000256" key="5">
    <source>
        <dbReference type="ARBA" id="ARBA00023002"/>
    </source>
</evidence>
<dbReference type="SUPFAM" id="SSF50129">
    <property type="entry name" value="GroES-like"/>
    <property type="match status" value="1"/>
</dbReference>
<feature type="binding site" evidence="6">
    <location>
        <position position="38"/>
    </location>
    <ligand>
        <name>Zn(2+)</name>
        <dbReference type="ChEBI" id="CHEBI:29105"/>
        <note>catalytic</note>
    </ligand>
</feature>
<keyword evidence="6" id="KW-0521">NADP</keyword>
<evidence type="ECO:0000256" key="4">
    <source>
        <dbReference type="ARBA" id="ARBA00022833"/>
    </source>
</evidence>